<evidence type="ECO:0000256" key="4">
    <source>
        <dbReference type="ARBA" id="ARBA00022824"/>
    </source>
</evidence>
<feature type="compositionally biased region" description="Polar residues" evidence="6">
    <location>
        <begin position="158"/>
        <end position="168"/>
    </location>
</feature>
<dbReference type="InterPro" id="IPR024298">
    <property type="entry name" value="Sec16_Sec23-bd"/>
</dbReference>
<dbReference type="AlphaFoldDB" id="A0AAV6GQ39"/>
<feature type="domain" description="Sec16 Sec23-binding" evidence="7">
    <location>
        <begin position="408"/>
        <end position="644"/>
    </location>
</feature>
<evidence type="ECO:0000256" key="6">
    <source>
        <dbReference type="SAM" id="MobiDB-lite"/>
    </source>
</evidence>
<evidence type="ECO:0000256" key="2">
    <source>
        <dbReference type="ARBA" id="ARBA00005927"/>
    </source>
</evidence>
<sequence>MASRGDSWQHQDRETHQQHHRPRDDYPRPSHPTGPGPYPHMDPRERERPWSAVDPRYAHYPARPDVTHGSAPYYRPGYGHPHSRPFSRQGYDYSYWEYRDPYAYYDHHHRGQHYQHPDAGGWSSHDQWRTNPPPDKSHGQDWGGLPYQECHSYDQRGESSQYDYSQSEGHYRRKSEECEPGVLASSKASGLSSSSTELSQYINGAEESDPIPQSYLEPEIVPQLTAPLKYTLPHALVSFGPAGQLIRVSSAIASDGERALVEFHSLEVILGESQEQKDLRAFPGPLARPDLHKVDVITFALQRAEACLKDDTLQDAPSAALLWNLLVLLCRQNGRIVGSDIAELLTRGTISLGACEGSDGQGNEASLIDLTDRPPPEEEPLDTADLLTGNPTACPADSTEEALRSYTQLLLSGRKKEALESAMKSGLWGHALFLASKMDKRAYTTVLNRFTGCLSPSDPLQTLFQLLSKRIPTVATCCGSDRWGDWKPHLSVMLSNESEDCDTHRRAIITMGDTLASRGQLHAAHICYLTARTPFGVYTNKAERLVLLGSSHSLPFLKFIQSSAMQCTEVFEYSQRLGNPAQVDPPFQVYKFLYACRLMDCGLASQAYHYCEVVGKTLLTLQEPPTVLLKELIKLTDRLKHAEASLADTGANGDLEDPDWLIQLRAREIGAQMKHWVCNDPYQPAGVENAVDPEENRVGSGVHSDNQHYGEGAWALTAAATATATGLPDSLPDGAQGGWIPQVDGSPPSTGQLMQESPLLTGYGQMMVPSLTEPRKQAESVAKPIPHCAAHHQGPSLLPILPSSYYPPPGEALHPSPCSPPAEPQGLGFSSGPAMVPLYTNDATPGGGDLAEPTQFPILPEPKTKDTASIQPGKSTKAGWFSGWFRSKAKDTKSEESDVAPPSAPQEPTSSPIFSSGPLQTSVESSRTLNAPPLSTGVNPFSRQAAVGQAPGVFMTPKHGSMPQSA</sequence>
<accession>A0AAV6GQ39</accession>
<keyword evidence="5" id="KW-0931">ER-Golgi transport</keyword>
<dbReference type="EMBL" id="JADWDJ010000009">
    <property type="protein sequence ID" value="KAG5275497.1"/>
    <property type="molecule type" value="Genomic_DNA"/>
</dbReference>
<dbReference type="GO" id="GO:0070971">
    <property type="term" value="C:endoplasmic reticulum exit site"/>
    <property type="evidence" value="ECO:0007669"/>
    <property type="project" value="TreeGrafter"/>
</dbReference>
<protein>
    <recommendedName>
        <fullName evidence="7">Sec16 Sec23-binding domain-containing protein</fullName>
    </recommendedName>
</protein>
<evidence type="ECO:0000256" key="1">
    <source>
        <dbReference type="ARBA" id="ARBA00004406"/>
    </source>
</evidence>
<gene>
    <name evidence="8" type="ORF">AALO_G00120980</name>
</gene>
<keyword evidence="3" id="KW-0813">Transport</keyword>
<dbReference type="GO" id="GO:0070973">
    <property type="term" value="P:protein localization to endoplasmic reticulum exit site"/>
    <property type="evidence" value="ECO:0007669"/>
    <property type="project" value="TreeGrafter"/>
</dbReference>
<feature type="compositionally biased region" description="Basic and acidic residues" evidence="6">
    <location>
        <begin position="7"/>
        <end position="28"/>
    </location>
</feature>
<comment type="caution">
    <text evidence="8">The sequence shown here is derived from an EMBL/GenBank/DDBJ whole genome shotgun (WGS) entry which is preliminary data.</text>
</comment>
<feature type="compositionally biased region" description="Pro residues" evidence="6">
    <location>
        <begin position="29"/>
        <end position="40"/>
    </location>
</feature>
<proteinExistence type="inferred from homology"/>
<evidence type="ECO:0000256" key="5">
    <source>
        <dbReference type="ARBA" id="ARBA00022892"/>
    </source>
</evidence>
<evidence type="ECO:0000256" key="3">
    <source>
        <dbReference type="ARBA" id="ARBA00022448"/>
    </source>
</evidence>
<evidence type="ECO:0000313" key="9">
    <source>
        <dbReference type="Proteomes" id="UP000823561"/>
    </source>
</evidence>
<dbReference type="Pfam" id="PF12931">
    <property type="entry name" value="TPR_Sec16"/>
    <property type="match status" value="1"/>
</dbReference>
<dbReference type="GO" id="GO:0012507">
    <property type="term" value="C:ER to Golgi transport vesicle membrane"/>
    <property type="evidence" value="ECO:0007669"/>
    <property type="project" value="TreeGrafter"/>
</dbReference>
<feature type="region of interest" description="Disordered" evidence="6">
    <location>
        <begin position="356"/>
        <end position="384"/>
    </location>
</feature>
<comment type="subcellular location">
    <subcellularLocation>
        <location evidence="1">Endoplasmic reticulum membrane</location>
        <topology evidence="1">Peripheral membrane protein</topology>
    </subcellularLocation>
</comment>
<dbReference type="GO" id="GO:0016192">
    <property type="term" value="P:vesicle-mediated transport"/>
    <property type="evidence" value="ECO:0007669"/>
    <property type="project" value="UniProtKB-KW"/>
</dbReference>
<dbReference type="Gene3D" id="1.25.40.1030">
    <property type="match status" value="1"/>
</dbReference>
<comment type="similarity">
    <text evidence="2">Belongs to the SEC16 family.</text>
</comment>
<feature type="region of interest" description="Disordered" evidence="6">
    <location>
        <begin position="111"/>
        <end position="191"/>
    </location>
</feature>
<keyword evidence="4" id="KW-0256">Endoplasmic reticulum</keyword>
<dbReference type="CDD" id="cd09233">
    <property type="entry name" value="ACE1-Sec16-like"/>
    <property type="match status" value="1"/>
</dbReference>
<dbReference type="GO" id="GO:0005789">
    <property type="term" value="C:endoplasmic reticulum membrane"/>
    <property type="evidence" value="ECO:0007669"/>
    <property type="project" value="UniProtKB-SubCell"/>
</dbReference>
<reference evidence="8" key="1">
    <citation type="submission" date="2020-10" db="EMBL/GenBank/DDBJ databases">
        <title>Chromosome-scale genome assembly of the Allis shad, Alosa alosa.</title>
        <authorList>
            <person name="Margot Z."/>
            <person name="Christophe K."/>
            <person name="Cabau C."/>
            <person name="Louis A."/>
            <person name="Berthelot C."/>
            <person name="Parey E."/>
            <person name="Roest Crollius H."/>
            <person name="Montfort J."/>
            <person name="Robinson-Rechavi M."/>
            <person name="Bucao C."/>
            <person name="Bouchez O."/>
            <person name="Gislard M."/>
            <person name="Lluch J."/>
            <person name="Milhes M."/>
            <person name="Lampietro C."/>
            <person name="Lopez Roques C."/>
            <person name="Donnadieu C."/>
            <person name="Braasch I."/>
            <person name="Desvignes T."/>
            <person name="Postlethwait J."/>
            <person name="Bobe J."/>
            <person name="Guiguen Y."/>
        </authorList>
    </citation>
    <scope>NUCLEOTIDE SEQUENCE</scope>
    <source>
        <strain evidence="8">M-15738</strain>
        <tissue evidence="8">Blood</tissue>
    </source>
</reference>
<feature type="region of interest" description="Disordered" evidence="6">
    <location>
        <begin position="808"/>
        <end position="943"/>
    </location>
</feature>
<dbReference type="PANTHER" id="PTHR13402:SF11">
    <property type="entry name" value="PROTEIN TRANSPORT PROTEIN SEC16B"/>
    <property type="match status" value="1"/>
</dbReference>
<dbReference type="Proteomes" id="UP000823561">
    <property type="component" value="Chromosome 9"/>
</dbReference>
<dbReference type="GO" id="GO:0007030">
    <property type="term" value="P:Golgi organization"/>
    <property type="evidence" value="ECO:0007669"/>
    <property type="project" value="TreeGrafter"/>
</dbReference>
<evidence type="ECO:0000313" key="8">
    <source>
        <dbReference type="EMBL" id="KAG5275497.1"/>
    </source>
</evidence>
<evidence type="ECO:0000259" key="7">
    <source>
        <dbReference type="Pfam" id="PF12931"/>
    </source>
</evidence>
<dbReference type="PANTHER" id="PTHR13402">
    <property type="entry name" value="RGPR-RELATED"/>
    <property type="match status" value="1"/>
</dbReference>
<keyword evidence="9" id="KW-1185">Reference proteome</keyword>
<feature type="compositionally biased region" description="Polar residues" evidence="6">
    <location>
        <begin position="906"/>
        <end position="929"/>
    </location>
</feature>
<organism evidence="8 9">
    <name type="scientific">Alosa alosa</name>
    <name type="common">allis shad</name>
    <dbReference type="NCBI Taxonomy" id="278164"/>
    <lineage>
        <taxon>Eukaryota</taxon>
        <taxon>Metazoa</taxon>
        <taxon>Chordata</taxon>
        <taxon>Craniata</taxon>
        <taxon>Vertebrata</taxon>
        <taxon>Euteleostomi</taxon>
        <taxon>Actinopterygii</taxon>
        <taxon>Neopterygii</taxon>
        <taxon>Teleostei</taxon>
        <taxon>Clupei</taxon>
        <taxon>Clupeiformes</taxon>
        <taxon>Clupeoidei</taxon>
        <taxon>Clupeidae</taxon>
        <taxon>Alosa</taxon>
    </lineage>
</organism>
<name>A0AAV6GQ39_9TELE</name>
<feature type="region of interest" description="Disordered" evidence="6">
    <location>
        <begin position="1"/>
        <end position="52"/>
    </location>
</feature>